<gene>
    <name evidence="1" type="ORF">GCM10011452_09490</name>
</gene>
<name>A0A918MI55_9RHOB</name>
<dbReference type="EMBL" id="BMYQ01000001">
    <property type="protein sequence ID" value="GGW24144.1"/>
    <property type="molecule type" value="Genomic_DNA"/>
</dbReference>
<dbReference type="Proteomes" id="UP000628984">
    <property type="component" value="Unassembled WGS sequence"/>
</dbReference>
<organism evidence="1 2">
    <name type="scientific">Gemmobacter lanyuensis</name>
    <dbReference type="NCBI Taxonomy" id="1054497"/>
    <lineage>
        <taxon>Bacteria</taxon>
        <taxon>Pseudomonadati</taxon>
        <taxon>Pseudomonadota</taxon>
        <taxon>Alphaproteobacteria</taxon>
        <taxon>Rhodobacterales</taxon>
        <taxon>Paracoccaceae</taxon>
        <taxon>Gemmobacter</taxon>
    </lineage>
</organism>
<sequence length="121" mass="13736">MFISETKHTARKAHRCDYCRGTIPAGTSYLNISGKWQGDFYSARGHTDCRDLWLALYDEYADHGEGMAFDLPEVISDLVSPQEAQESLDAQRGYFPHAVNRLEWSLRRWLADDDAEGGAHV</sequence>
<accession>A0A918MI55</accession>
<protein>
    <submittedName>
        <fullName evidence="1">Uncharacterized protein</fullName>
    </submittedName>
</protein>
<evidence type="ECO:0000313" key="1">
    <source>
        <dbReference type="EMBL" id="GGW24144.1"/>
    </source>
</evidence>
<dbReference type="AlphaFoldDB" id="A0A918MI55"/>
<comment type="caution">
    <text evidence="1">The sequence shown here is derived from an EMBL/GenBank/DDBJ whole genome shotgun (WGS) entry which is preliminary data.</text>
</comment>
<reference evidence="1" key="1">
    <citation type="journal article" date="2014" name="Int. J. Syst. Evol. Microbiol.">
        <title>Complete genome sequence of Corynebacterium casei LMG S-19264T (=DSM 44701T), isolated from a smear-ripened cheese.</title>
        <authorList>
            <consortium name="US DOE Joint Genome Institute (JGI-PGF)"/>
            <person name="Walter F."/>
            <person name="Albersmeier A."/>
            <person name="Kalinowski J."/>
            <person name="Ruckert C."/>
        </authorList>
    </citation>
    <scope>NUCLEOTIDE SEQUENCE</scope>
    <source>
        <strain evidence="1">KCTC 23714</strain>
    </source>
</reference>
<evidence type="ECO:0000313" key="2">
    <source>
        <dbReference type="Proteomes" id="UP000628984"/>
    </source>
</evidence>
<reference evidence="1" key="2">
    <citation type="submission" date="2020-09" db="EMBL/GenBank/DDBJ databases">
        <authorList>
            <person name="Sun Q."/>
            <person name="Kim S."/>
        </authorList>
    </citation>
    <scope>NUCLEOTIDE SEQUENCE</scope>
    <source>
        <strain evidence="1">KCTC 23714</strain>
    </source>
</reference>
<dbReference type="RefSeq" id="WP_189632637.1">
    <property type="nucleotide sequence ID" value="NZ_BMYQ01000001.1"/>
</dbReference>
<proteinExistence type="predicted"/>
<keyword evidence="2" id="KW-1185">Reference proteome</keyword>